<evidence type="ECO:0000256" key="3">
    <source>
        <dbReference type="ARBA" id="ARBA00022723"/>
    </source>
</evidence>
<dbReference type="AlphaFoldDB" id="A0A7T0BX36"/>
<organism evidence="7 8">
    <name type="scientific">Candidatus Nitronauta litoralis</name>
    <dbReference type="NCBI Taxonomy" id="2705533"/>
    <lineage>
        <taxon>Bacteria</taxon>
        <taxon>Pseudomonadati</taxon>
        <taxon>Nitrospinota/Tectimicrobiota group</taxon>
        <taxon>Nitrospinota</taxon>
        <taxon>Nitrospinia</taxon>
        <taxon>Nitrospinales</taxon>
        <taxon>Nitrospinaceae</taxon>
        <taxon>Candidatus Nitronauta</taxon>
    </lineage>
</organism>
<dbReference type="PANTHER" id="PTHR38344:SF1">
    <property type="entry name" value="INORGANIC CARBON TRANSPORTER SUBUNIT DABA-RELATED"/>
    <property type="match status" value="1"/>
</dbReference>
<dbReference type="GO" id="GO:0008270">
    <property type="term" value="F:zinc ion binding"/>
    <property type="evidence" value="ECO:0007669"/>
    <property type="project" value="UniProtKB-UniRule"/>
</dbReference>
<evidence type="ECO:0000256" key="4">
    <source>
        <dbReference type="ARBA" id="ARBA00022833"/>
    </source>
</evidence>
<evidence type="ECO:0000256" key="5">
    <source>
        <dbReference type="ARBA" id="ARBA00023136"/>
    </source>
</evidence>
<comment type="subcellular location">
    <subcellularLocation>
        <location evidence="6">Cell membrane</location>
        <topology evidence="6">Peripheral membrane protein</topology>
    </subcellularLocation>
</comment>
<dbReference type="InterPro" id="IPR018752">
    <property type="entry name" value="DabA"/>
</dbReference>
<comment type="similarity">
    <text evidence="6">Belongs to the inorganic carbon transporter (TC 9.A.2) DabA family.</text>
</comment>
<dbReference type="KEGG" id="nli:G3M70_11475"/>
<keyword evidence="2 6" id="KW-1003">Cell membrane</keyword>
<name>A0A7T0BX36_9BACT</name>
<comment type="function">
    <text evidence="6">Part of an energy-coupled inorganic carbon pump.</text>
</comment>
<keyword evidence="4 6" id="KW-0862">Zinc</keyword>
<dbReference type="GO" id="GO:0005886">
    <property type="term" value="C:plasma membrane"/>
    <property type="evidence" value="ECO:0007669"/>
    <property type="project" value="UniProtKB-SubCell"/>
</dbReference>
<dbReference type="Proteomes" id="UP000594688">
    <property type="component" value="Chromosome"/>
</dbReference>
<feature type="binding site" evidence="6">
    <location>
        <position position="709"/>
    </location>
    <ligand>
        <name>Zn(2+)</name>
        <dbReference type="ChEBI" id="CHEBI:29105"/>
    </ligand>
</feature>
<dbReference type="PANTHER" id="PTHR38344">
    <property type="entry name" value="UPF0753 PROTEIN AQ_863"/>
    <property type="match status" value="1"/>
</dbReference>
<evidence type="ECO:0000313" key="8">
    <source>
        <dbReference type="Proteomes" id="UP000594688"/>
    </source>
</evidence>
<accession>A0A7T0BX36</accession>
<dbReference type="EMBL" id="CP048685">
    <property type="protein sequence ID" value="QPJ62457.1"/>
    <property type="molecule type" value="Genomic_DNA"/>
</dbReference>
<sequence length="1002" mass="113181">MKTISVKPLAPEDRDQVRQTVLNASEPIAPFWPMRTMVAQNPIHGLEYLPFDEAVRKGKDLLGGNGYLANEEYRQFYQKGRITKESFERAFSRVGPQQDKQISIDVGNRKITPKDVWRLHILFGFEELPLPLLEWEFSGGGALQQFRQDLPQESLKKIIDRTINEFQQYRDHPKWAYLTHLWKNVVAALGKPGFITSSAKSKGSQKAAIISLPLQRTLSDWIDELTEGGLVEQVNDQLIKWLTAFLDEGLAGWKMPGREEGFYQAWRDLAEKDFSGQLLGITGFSQKVHNLPSTPEDAIHSSLQQLEIPREQWKDYLSRQLSLLPGWTRYIRWLGEHPAYHAQQKHPIDATQYLAVRLFYEVELAKVKCQQEWGIDATVPSLTTYWNDRSEEYGQRIGHVRLSGDPIKQIKCKHAWRLFHLAQFLELSPKEVSELSPDDAQVLLEWLDQFPADQHGRVWIEAYEDSFRDNVLRKISEHRGMAPEKETRPNAQLVFCIDVRSESFRRHIEAQGPYETFGFAGFFGVPINHQPFDSAQRSLLCPVLLTPGHAVRETPRSGEGAALGKYSSGTRWSQMGHHLFHDMKHHPIGSMMVIDVLGFFFSLGLVGKTLFQKTFRSMISIVRRGLTCKVPTRVSIAKPADPENPGIGEVNGEEIPDGLSLGFSLSERATFIENGLRAMGLTKNFARLVCLCGHGSETDNNPYYGALDCGACGGKPGDANARVFAAMANEPEVRSILKENGLPIPDDTWFLPGKHNTTTDRVEFYDLEELPESHKEDLQALNKDLEQAGAEQALERCHRIPGAPADISSEQAFAHVDERSCDWANTRPEWGLAGNGAFLIARRRLTKGMDLGGRVFLHSYDPIADPEGAILEKIMTAPLIVGEWINTGYYFSAVDPWAYGSGSKVLHNVVGGVGMMLGTQSDLQMGFPLQTVNNGDIHYHEPMRLLAVIEHTPSVISSIIQKHTILQQLFHNQWLNLVALDPHKFEFHRYNPNATWEILHAP</sequence>
<dbReference type="Pfam" id="PF10070">
    <property type="entry name" value="DabA"/>
    <property type="match status" value="1"/>
</dbReference>
<feature type="binding site" evidence="6">
    <location>
        <position position="496"/>
    </location>
    <ligand>
        <name>Zn(2+)</name>
        <dbReference type="ChEBI" id="CHEBI:29105"/>
    </ligand>
</feature>
<feature type="binding site" evidence="6">
    <location>
        <position position="498"/>
    </location>
    <ligand>
        <name>Zn(2+)</name>
        <dbReference type="ChEBI" id="CHEBI:29105"/>
    </ligand>
</feature>
<proteinExistence type="inferred from homology"/>
<keyword evidence="1 6" id="KW-0813">Transport</keyword>
<keyword evidence="5 6" id="KW-0472">Membrane</keyword>
<feature type="binding site" evidence="6">
    <location>
        <position position="694"/>
    </location>
    <ligand>
        <name>Zn(2+)</name>
        <dbReference type="ChEBI" id="CHEBI:29105"/>
    </ligand>
</feature>
<comment type="cofactor">
    <cofactor evidence="6">
        <name>Zn(2+)</name>
        <dbReference type="ChEBI" id="CHEBI:29105"/>
    </cofactor>
</comment>
<gene>
    <name evidence="6" type="primary">dabA</name>
    <name evidence="7" type="ORF">G3M70_11475</name>
</gene>
<evidence type="ECO:0000313" key="7">
    <source>
        <dbReference type="EMBL" id="QPJ62457.1"/>
    </source>
</evidence>
<evidence type="ECO:0000256" key="6">
    <source>
        <dbReference type="HAMAP-Rule" id="MF_01871"/>
    </source>
</evidence>
<evidence type="ECO:0000256" key="1">
    <source>
        <dbReference type="ARBA" id="ARBA00022448"/>
    </source>
</evidence>
<comment type="subunit">
    <text evidence="6">Forms a complex with DabB.</text>
</comment>
<dbReference type="HAMAP" id="MF_01871">
    <property type="entry name" value="DabA"/>
    <property type="match status" value="1"/>
</dbReference>
<keyword evidence="3 6" id="KW-0479">Metal-binding</keyword>
<protein>
    <recommendedName>
        <fullName evidence="6">Probable inorganic carbon transporter subunit DabA</fullName>
    </recommendedName>
</protein>
<reference evidence="7 8" key="1">
    <citation type="submission" date="2020-02" db="EMBL/GenBank/DDBJ databases">
        <title>Genomic and physiological characterization of two novel Nitrospinaceae genera.</title>
        <authorList>
            <person name="Mueller A.J."/>
            <person name="Jung M.-Y."/>
            <person name="Strachan C.R."/>
            <person name="Herbold C.W."/>
            <person name="Kirkegaard R.H."/>
            <person name="Daims H."/>
        </authorList>
    </citation>
    <scope>NUCLEOTIDE SEQUENCE [LARGE SCALE GENOMIC DNA]</scope>
    <source>
        <strain evidence="7">EB</strain>
    </source>
</reference>
<evidence type="ECO:0000256" key="2">
    <source>
        <dbReference type="ARBA" id="ARBA00022475"/>
    </source>
</evidence>